<feature type="signal peptide" evidence="1">
    <location>
        <begin position="1"/>
        <end position="20"/>
    </location>
</feature>
<evidence type="ECO:0000313" key="3">
    <source>
        <dbReference type="Proteomes" id="UP001056426"/>
    </source>
</evidence>
<evidence type="ECO:0000256" key="1">
    <source>
        <dbReference type="SAM" id="SignalP"/>
    </source>
</evidence>
<dbReference type="AlphaFoldDB" id="A0A9J6ZMF6"/>
<reference evidence="2" key="2">
    <citation type="submission" date="2022-06" db="EMBL/GenBank/DDBJ databases">
        <title>Xiashengella guii gen. nov. sp. nov., a bacterium isolated form anaerobic digestion tank.</title>
        <authorList>
            <person name="Huang H."/>
        </authorList>
    </citation>
    <scope>NUCLEOTIDE SEQUENCE</scope>
    <source>
        <strain evidence="2">Ai-910</strain>
    </source>
</reference>
<protein>
    <recommendedName>
        <fullName evidence="4">Outer membrane protein beta-barrel domain-containing protein</fullName>
    </recommendedName>
</protein>
<feature type="chain" id="PRO_5039910528" description="Outer membrane protein beta-barrel domain-containing protein" evidence="1">
    <location>
        <begin position="21"/>
        <end position="223"/>
    </location>
</feature>
<dbReference type="KEGG" id="alkq:M9189_07350"/>
<organism evidence="2 3">
    <name type="scientific">Xiashengella succiniciproducens</name>
    <dbReference type="NCBI Taxonomy" id="2949635"/>
    <lineage>
        <taxon>Bacteria</taxon>
        <taxon>Pseudomonadati</taxon>
        <taxon>Bacteroidota</taxon>
        <taxon>Bacteroidia</taxon>
        <taxon>Marinilabiliales</taxon>
        <taxon>Marinilabiliaceae</taxon>
        <taxon>Xiashengella</taxon>
    </lineage>
</organism>
<dbReference type="EMBL" id="CP098400">
    <property type="protein sequence ID" value="URW78679.1"/>
    <property type="molecule type" value="Genomic_DNA"/>
</dbReference>
<dbReference type="RefSeq" id="WP_250722040.1">
    <property type="nucleotide sequence ID" value="NZ_CP098400.1"/>
</dbReference>
<proteinExistence type="predicted"/>
<evidence type="ECO:0008006" key="4">
    <source>
        <dbReference type="Google" id="ProtNLM"/>
    </source>
</evidence>
<keyword evidence="1" id="KW-0732">Signal</keyword>
<evidence type="ECO:0000313" key="2">
    <source>
        <dbReference type="EMBL" id="URW78679.1"/>
    </source>
</evidence>
<accession>A0A9J6ZMF6</accession>
<gene>
    <name evidence="2" type="ORF">M9189_07350</name>
</gene>
<dbReference type="Proteomes" id="UP001056426">
    <property type="component" value="Chromosome"/>
</dbReference>
<sequence>MKTLKLTVAVLLASAVSAFGQTDSNPQMKTVFGDPEVSSIGGFGAIGFGYTEVGSQDAIFFSAQGAAIVNHNMAIGGGGKAFISRVAYDQNLNDDFNYVGGYAGLIVQPIVGWNQPVHVSFPVLIGGGGIGYIKHWGEYEDDDYEFDDEDSYAFFVVEPGLEVEFNMVKWMRLAATVSYRYTTDIKLRYRPLEGQNPSQTAYIAPDDMLRGINVGLVFKFGRF</sequence>
<keyword evidence="3" id="KW-1185">Reference proteome</keyword>
<name>A0A9J6ZMF6_9BACT</name>
<reference evidence="2" key="1">
    <citation type="submission" date="2022-05" db="EMBL/GenBank/DDBJ databases">
        <authorList>
            <person name="Sun X."/>
        </authorList>
    </citation>
    <scope>NUCLEOTIDE SEQUENCE</scope>
    <source>
        <strain evidence="2">Ai-910</strain>
    </source>
</reference>